<organism evidence="1 2">
    <name type="scientific">Cyclospora cayetanensis</name>
    <dbReference type="NCBI Taxonomy" id="88456"/>
    <lineage>
        <taxon>Eukaryota</taxon>
        <taxon>Sar</taxon>
        <taxon>Alveolata</taxon>
        <taxon>Apicomplexa</taxon>
        <taxon>Conoidasida</taxon>
        <taxon>Coccidia</taxon>
        <taxon>Eucoccidiorida</taxon>
        <taxon>Eimeriorina</taxon>
        <taxon>Eimeriidae</taxon>
        <taxon>Cyclospora</taxon>
    </lineage>
</organism>
<proteinExistence type="predicted"/>
<sequence>MASLFEVLALKAAEQAAKRYGNCREDTTVDGEAPYVHPPVLHFSSSFSILPGIEYAKGRDLVACPLSSVKQQHAAHVHRAIESMTVDGLKNRAHRFSTIDAAATDLLERCTGLRELSLLYVQLDSFSGLPRLPLLRSLHMQGNQIDSFKGLLHQPSLTEQLAELKHLELYGCPVAKELGEGSPIVHRLRSRGVRVLLQQSVIPVDMMRQLEQMKECHIKQQQQTLAVSRLPSITVTNCNS</sequence>
<dbReference type="Proteomes" id="UP000095192">
    <property type="component" value="Unassembled WGS sequence"/>
</dbReference>
<dbReference type="VEuPathDB" id="ToxoDB:cyc_04720"/>
<dbReference type="SUPFAM" id="SSF52058">
    <property type="entry name" value="L domain-like"/>
    <property type="match status" value="1"/>
</dbReference>
<reference evidence="1 2" key="1">
    <citation type="journal article" date="2016" name="BMC Genomics">
        <title>Comparative genomics reveals Cyclospora cayetanensis possesses coccidia-like metabolism and invasion components but unique surface antigens.</title>
        <authorList>
            <person name="Liu S."/>
            <person name="Wang L."/>
            <person name="Zheng H."/>
            <person name="Xu Z."/>
            <person name="Roellig D.M."/>
            <person name="Li N."/>
            <person name="Frace M.A."/>
            <person name="Tang K."/>
            <person name="Arrowood M.J."/>
            <person name="Moss D.M."/>
            <person name="Zhang L."/>
            <person name="Feng Y."/>
            <person name="Xiao L."/>
        </authorList>
    </citation>
    <scope>NUCLEOTIDE SEQUENCE [LARGE SCALE GENOMIC DNA]</scope>
    <source>
        <strain evidence="1 2">CHN_HEN01</strain>
    </source>
</reference>
<gene>
    <name evidence="1" type="ORF">cyc_04720</name>
</gene>
<dbReference type="InParanoid" id="A0A1D3D527"/>
<dbReference type="InterPro" id="IPR032675">
    <property type="entry name" value="LRR_dom_sf"/>
</dbReference>
<evidence type="ECO:0000313" key="1">
    <source>
        <dbReference type="EMBL" id="OEH78552.1"/>
    </source>
</evidence>
<protein>
    <submittedName>
        <fullName evidence="1">Internalin</fullName>
    </submittedName>
</protein>
<dbReference type="AlphaFoldDB" id="A0A1D3D527"/>
<keyword evidence="2" id="KW-1185">Reference proteome</keyword>
<evidence type="ECO:0000313" key="2">
    <source>
        <dbReference type="Proteomes" id="UP000095192"/>
    </source>
</evidence>
<comment type="caution">
    <text evidence="1">The sequence shown here is derived from an EMBL/GenBank/DDBJ whole genome shotgun (WGS) entry which is preliminary data.</text>
</comment>
<dbReference type="VEuPathDB" id="ToxoDB:LOC34621213"/>
<name>A0A1D3D527_9EIME</name>
<dbReference type="Gene3D" id="3.80.10.10">
    <property type="entry name" value="Ribonuclease Inhibitor"/>
    <property type="match status" value="1"/>
</dbReference>
<dbReference type="EMBL" id="JROU02000693">
    <property type="protein sequence ID" value="OEH78552.1"/>
    <property type="molecule type" value="Genomic_DNA"/>
</dbReference>
<accession>A0A1D3D527</accession>